<reference evidence="1 2" key="1">
    <citation type="submission" date="2024-09" db="EMBL/GenBank/DDBJ databases">
        <authorList>
            <person name="Lee S.D."/>
        </authorList>
    </citation>
    <scope>NUCLEOTIDE SEQUENCE [LARGE SCALE GENOMIC DNA]</scope>
    <source>
        <strain evidence="1 2">N1-3</strain>
    </source>
</reference>
<accession>A0ABV6X7I8</accession>
<proteinExistence type="predicted"/>
<dbReference type="RefSeq" id="WP_380556633.1">
    <property type="nucleotide sequence ID" value="NZ_JBHEZY010000012.1"/>
</dbReference>
<name>A0ABV6X7I8_9ACTN</name>
<evidence type="ECO:0000313" key="1">
    <source>
        <dbReference type="EMBL" id="MFC1434262.1"/>
    </source>
</evidence>
<evidence type="ECO:0000313" key="2">
    <source>
        <dbReference type="Proteomes" id="UP001592530"/>
    </source>
</evidence>
<sequence>MKELKTTSTQSATDSHVDMDVMLGRVRGQRAARRRVYAARLDVAQFAAQQLREAHPEWPISVAPVWGGEIALPVPAWNTADLAQGQPAHPDDVQYLGDVRRIVLTGEDGISETWAEMQVCAAPLSDDRTTPWLAFATGNGEISMDLDLPGVDQLITEYQAGLAQLLAARAALVEATR</sequence>
<dbReference type="Proteomes" id="UP001592530">
    <property type="component" value="Unassembled WGS sequence"/>
</dbReference>
<gene>
    <name evidence="1" type="ORF">ACEZDB_26845</name>
</gene>
<dbReference type="EMBL" id="JBHEZY010000012">
    <property type="protein sequence ID" value="MFC1434262.1"/>
    <property type="molecule type" value="Genomic_DNA"/>
</dbReference>
<comment type="caution">
    <text evidence="1">The sequence shown here is derived from an EMBL/GenBank/DDBJ whole genome shotgun (WGS) entry which is preliminary data.</text>
</comment>
<organism evidence="1 2">
    <name type="scientific">Streptacidiphilus alkalitolerans</name>
    <dbReference type="NCBI Taxonomy" id="3342712"/>
    <lineage>
        <taxon>Bacteria</taxon>
        <taxon>Bacillati</taxon>
        <taxon>Actinomycetota</taxon>
        <taxon>Actinomycetes</taxon>
        <taxon>Kitasatosporales</taxon>
        <taxon>Streptomycetaceae</taxon>
        <taxon>Streptacidiphilus</taxon>
    </lineage>
</organism>
<protein>
    <submittedName>
        <fullName evidence="1">Uncharacterized protein</fullName>
    </submittedName>
</protein>